<dbReference type="InterPro" id="IPR038765">
    <property type="entry name" value="Papain-like_cys_pep_sf"/>
</dbReference>
<dbReference type="PROSITE" id="PS00639">
    <property type="entry name" value="THIOL_PROTEASE_HIS"/>
    <property type="match status" value="1"/>
</dbReference>
<dbReference type="SMART" id="SM00645">
    <property type="entry name" value="Pept_C1"/>
    <property type="match status" value="1"/>
</dbReference>
<keyword evidence="5" id="KW-0788">Thiol protease</keyword>
<keyword evidence="13" id="KW-1185">Reference proteome</keyword>
<gene>
    <name evidence="12" type="ORF">FBUS_07142</name>
</gene>
<dbReference type="InterPro" id="IPR025660">
    <property type="entry name" value="Pept_his_AS"/>
</dbReference>
<reference evidence="12" key="1">
    <citation type="submission" date="2019-05" db="EMBL/GenBank/DDBJ databases">
        <title>Annotation for the trematode Fasciolopsis buski.</title>
        <authorList>
            <person name="Choi Y.-J."/>
        </authorList>
    </citation>
    <scope>NUCLEOTIDE SEQUENCE</scope>
    <source>
        <strain evidence="12">HT</strain>
        <tissue evidence="12">Whole worm</tissue>
    </source>
</reference>
<keyword evidence="6" id="KW-0865">Zymogen</keyword>
<evidence type="ECO:0000256" key="7">
    <source>
        <dbReference type="ARBA" id="ARBA00023157"/>
    </source>
</evidence>
<dbReference type="GO" id="GO:0006508">
    <property type="term" value="P:proteolysis"/>
    <property type="evidence" value="ECO:0007669"/>
    <property type="project" value="UniProtKB-KW"/>
</dbReference>
<comment type="function">
    <text evidence="8">Thiol protease. Has a role as a digestive enzyme.</text>
</comment>
<keyword evidence="2 12" id="KW-0645">Protease</keyword>
<dbReference type="Pfam" id="PF00112">
    <property type="entry name" value="Peptidase_C1"/>
    <property type="match status" value="1"/>
</dbReference>
<dbReference type="Proteomes" id="UP000728185">
    <property type="component" value="Unassembled WGS sequence"/>
</dbReference>
<comment type="caution">
    <text evidence="12">The sequence shown here is derived from an EMBL/GenBank/DDBJ whole genome shotgun (WGS) entry which is preliminary data.</text>
</comment>
<name>A0A8E0RP65_9TREM</name>
<protein>
    <recommendedName>
        <fullName evidence="9">Cathepsin B-like cysteine proteinase</fullName>
    </recommendedName>
</protein>
<dbReference type="PRINTS" id="PR00705">
    <property type="entry name" value="PAPAIN"/>
</dbReference>
<evidence type="ECO:0000256" key="2">
    <source>
        <dbReference type="ARBA" id="ARBA00022670"/>
    </source>
</evidence>
<dbReference type="SUPFAM" id="SSF54001">
    <property type="entry name" value="Cysteine proteinases"/>
    <property type="match status" value="1"/>
</dbReference>
<evidence type="ECO:0000313" key="13">
    <source>
        <dbReference type="Proteomes" id="UP000728185"/>
    </source>
</evidence>
<accession>A0A8E0RP65</accession>
<dbReference type="FunFam" id="3.90.70.10:FF:000031">
    <property type="entry name" value="Cathepsin B"/>
    <property type="match status" value="1"/>
</dbReference>
<keyword evidence="4" id="KW-0378">Hydrolase</keyword>
<dbReference type="InterPro" id="IPR013128">
    <property type="entry name" value="Peptidase_C1A"/>
</dbReference>
<evidence type="ECO:0000256" key="1">
    <source>
        <dbReference type="ARBA" id="ARBA00008455"/>
    </source>
</evidence>
<dbReference type="GO" id="GO:0008234">
    <property type="term" value="F:cysteine-type peptidase activity"/>
    <property type="evidence" value="ECO:0007669"/>
    <property type="project" value="UniProtKB-KW"/>
</dbReference>
<evidence type="ECO:0000259" key="11">
    <source>
        <dbReference type="SMART" id="SM00645"/>
    </source>
</evidence>
<keyword evidence="7" id="KW-1015">Disulfide bond</keyword>
<dbReference type="InterPro" id="IPR000668">
    <property type="entry name" value="Peptidase_C1A_C"/>
</dbReference>
<feature type="domain" description="Peptidase C1A papain C-terminal" evidence="11">
    <location>
        <begin position="86"/>
        <end position="341"/>
    </location>
</feature>
<evidence type="ECO:0000256" key="6">
    <source>
        <dbReference type="ARBA" id="ARBA00023145"/>
    </source>
</evidence>
<dbReference type="OrthoDB" id="640249at2759"/>
<dbReference type="PANTHER" id="PTHR12411">
    <property type="entry name" value="CYSTEINE PROTEASE FAMILY C1-RELATED"/>
    <property type="match status" value="1"/>
</dbReference>
<dbReference type="EMBL" id="LUCM01008152">
    <property type="protein sequence ID" value="KAA0188867.1"/>
    <property type="molecule type" value="Genomic_DNA"/>
</dbReference>
<proteinExistence type="inferred from homology"/>
<feature type="chain" id="PRO_5034535331" description="Cathepsin B-like cysteine proteinase" evidence="10">
    <location>
        <begin position="19"/>
        <end position="344"/>
    </location>
</feature>
<evidence type="ECO:0000256" key="5">
    <source>
        <dbReference type="ARBA" id="ARBA00022807"/>
    </source>
</evidence>
<dbReference type="PROSITE" id="PS00139">
    <property type="entry name" value="THIOL_PROTEASE_CYS"/>
    <property type="match status" value="1"/>
</dbReference>
<evidence type="ECO:0000256" key="9">
    <source>
        <dbReference type="ARBA" id="ARBA00073107"/>
    </source>
</evidence>
<sequence>MNWLIVFAVVAVTAATSSHKPHFEAFSDELIRYVNEQSGASWKAAPSTRFESLEHFKLHLGARFETAEQRNTRRVTISHPIKEDDLPDTFDAREKWPNCPSIAEIRDQSSCGSCWAFGAVTSMTDRVCIHSKGRLTADLSARDLLSCCSYCGFGCRGGWIALAWDFWKEEGIVTGGSKEDPKGCRPYPFPKCGHHGSSPGLKPCQKDLYPTPTCKTVCEKQYNGTYRKDKIYGKFDDLGLSSYNVPANEADIMYEIMNNGPVEAGFEVYEDFGNYATGIYHHVAGKYLGGHAVRIIGWGVEKGEKYWLVANSWNEGWGEKGTFRIRRGNECGIEERVSAGMPNV</sequence>
<dbReference type="CDD" id="cd02620">
    <property type="entry name" value="Peptidase_C1A_CathepsinB"/>
    <property type="match status" value="1"/>
</dbReference>
<feature type="signal peptide" evidence="10">
    <location>
        <begin position="1"/>
        <end position="18"/>
    </location>
</feature>
<evidence type="ECO:0000256" key="10">
    <source>
        <dbReference type="SAM" id="SignalP"/>
    </source>
</evidence>
<evidence type="ECO:0000256" key="4">
    <source>
        <dbReference type="ARBA" id="ARBA00022801"/>
    </source>
</evidence>
<comment type="similarity">
    <text evidence="1">Belongs to the peptidase C1 family.</text>
</comment>
<keyword evidence="3 10" id="KW-0732">Signal</keyword>
<dbReference type="Gene3D" id="3.90.70.10">
    <property type="entry name" value="Cysteine proteinases"/>
    <property type="match status" value="1"/>
</dbReference>
<evidence type="ECO:0000256" key="8">
    <source>
        <dbReference type="ARBA" id="ARBA00055576"/>
    </source>
</evidence>
<organism evidence="12 13">
    <name type="scientific">Fasciolopsis buskii</name>
    <dbReference type="NCBI Taxonomy" id="27845"/>
    <lineage>
        <taxon>Eukaryota</taxon>
        <taxon>Metazoa</taxon>
        <taxon>Spiralia</taxon>
        <taxon>Lophotrochozoa</taxon>
        <taxon>Platyhelminthes</taxon>
        <taxon>Trematoda</taxon>
        <taxon>Digenea</taxon>
        <taxon>Plagiorchiida</taxon>
        <taxon>Echinostomata</taxon>
        <taxon>Echinostomatoidea</taxon>
        <taxon>Fasciolidae</taxon>
        <taxon>Fasciolopsis</taxon>
    </lineage>
</organism>
<evidence type="ECO:0000256" key="3">
    <source>
        <dbReference type="ARBA" id="ARBA00022729"/>
    </source>
</evidence>
<dbReference type="AlphaFoldDB" id="A0A8E0RP65"/>
<evidence type="ECO:0000313" key="12">
    <source>
        <dbReference type="EMBL" id="KAA0188867.1"/>
    </source>
</evidence>
<dbReference type="InterPro" id="IPR000169">
    <property type="entry name" value="Pept_cys_AS"/>
</dbReference>